<organism evidence="3 4">
    <name type="scientific">Bacillus benzoevorans</name>
    <dbReference type="NCBI Taxonomy" id="1456"/>
    <lineage>
        <taxon>Bacteria</taxon>
        <taxon>Bacillati</taxon>
        <taxon>Bacillota</taxon>
        <taxon>Bacilli</taxon>
        <taxon>Bacillales</taxon>
        <taxon>Bacillaceae</taxon>
        <taxon>Bacillus</taxon>
    </lineage>
</organism>
<dbReference type="EMBL" id="JACHGK010000003">
    <property type="protein sequence ID" value="MBB6444861.1"/>
    <property type="molecule type" value="Genomic_DNA"/>
</dbReference>
<reference evidence="3 4" key="1">
    <citation type="submission" date="2020-08" db="EMBL/GenBank/DDBJ databases">
        <title>Genomic Encyclopedia of Type Strains, Phase IV (KMG-IV): sequencing the most valuable type-strain genomes for metagenomic binning, comparative biology and taxonomic classification.</title>
        <authorList>
            <person name="Goeker M."/>
        </authorList>
    </citation>
    <scope>NUCLEOTIDE SEQUENCE [LARGE SCALE GENOMIC DNA]</scope>
    <source>
        <strain evidence="3 4">DSM 5391</strain>
    </source>
</reference>
<comment type="caution">
    <text evidence="3">The sequence shown here is derived from an EMBL/GenBank/DDBJ whole genome shotgun (WGS) entry which is preliminary data.</text>
</comment>
<dbReference type="Proteomes" id="UP000531594">
    <property type="component" value="Unassembled WGS sequence"/>
</dbReference>
<dbReference type="RefSeq" id="WP_184524300.1">
    <property type="nucleotide sequence ID" value="NZ_JACHGK010000003.1"/>
</dbReference>
<feature type="region of interest" description="Disordered" evidence="1">
    <location>
        <begin position="70"/>
        <end position="91"/>
    </location>
</feature>
<sequence length="91" mass="10589">MNRILALIILLLPGIMAVVGFKLMKDMVFGILYKPIPFLWLQFLLGLAMFIAGIWFIAGFILHRDRKKNKVQSRFQNREPDEKNDDKKPDA</sequence>
<dbReference type="InterPro" id="IPR020138">
    <property type="entry name" value="Uncharacterised_YqzF"/>
</dbReference>
<feature type="transmembrane region" description="Helical" evidence="2">
    <location>
        <begin position="41"/>
        <end position="62"/>
    </location>
</feature>
<protein>
    <recommendedName>
        <fullName evidence="5">DUF2627 domain-containing protein</fullName>
    </recommendedName>
</protein>
<evidence type="ECO:0000313" key="3">
    <source>
        <dbReference type="EMBL" id="MBB6444861.1"/>
    </source>
</evidence>
<dbReference type="Pfam" id="PF11118">
    <property type="entry name" value="DUF2627"/>
    <property type="match status" value="1"/>
</dbReference>
<keyword evidence="2" id="KW-0812">Transmembrane</keyword>
<name>A0A7X0HSL7_9BACI</name>
<feature type="compositionally biased region" description="Basic and acidic residues" evidence="1">
    <location>
        <begin position="76"/>
        <end position="91"/>
    </location>
</feature>
<keyword evidence="2" id="KW-0472">Membrane</keyword>
<evidence type="ECO:0000256" key="1">
    <source>
        <dbReference type="SAM" id="MobiDB-lite"/>
    </source>
</evidence>
<keyword evidence="4" id="KW-1185">Reference proteome</keyword>
<proteinExistence type="predicted"/>
<gene>
    <name evidence="3" type="ORF">HNR53_001470</name>
</gene>
<dbReference type="AlphaFoldDB" id="A0A7X0HSL7"/>
<keyword evidence="2" id="KW-1133">Transmembrane helix</keyword>
<evidence type="ECO:0008006" key="5">
    <source>
        <dbReference type="Google" id="ProtNLM"/>
    </source>
</evidence>
<accession>A0A7X0HSL7</accession>
<evidence type="ECO:0000256" key="2">
    <source>
        <dbReference type="SAM" id="Phobius"/>
    </source>
</evidence>
<evidence type="ECO:0000313" key="4">
    <source>
        <dbReference type="Proteomes" id="UP000531594"/>
    </source>
</evidence>